<accession>A0ABN3H536</accession>
<organism evidence="2 3">
    <name type="scientific">Dactylosporangium salmoneum</name>
    <dbReference type="NCBI Taxonomy" id="53361"/>
    <lineage>
        <taxon>Bacteria</taxon>
        <taxon>Bacillati</taxon>
        <taxon>Actinomycetota</taxon>
        <taxon>Actinomycetes</taxon>
        <taxon>Micromonosporales</taxon>
        <taxon>Micromonosporaceae</taxon>
        <taxon>Dactylosporangium</taxon>
    </lineage>
</organism>
<protein>
    <recommendedName>
        <fullName evidence="1">Transposase IS204/IS1001/IS1096/IS1165 DDE domain-containing protein</fullName>
    </recommendedName>
</protein>
<proteinExistence type="predicted"/>
<dbReference type="EMBL" id="BAAARV010000069">
    <property type="protein sequence ID" value="GAA2369465.1"/>
    <property type="molecule type" value="Genomic_DNA"/>
</dbReference>
<gene>
    <name evidence="2" type="ORF">GCM10010170_069880</name>
</gene>
<reference evidence="2 3" key="1">
    <citation type="journal article" date="2019" name="Int. J. Syst. Evol. Microbiol.">
        <title>The Global Catalogue of Microorganisms (GCM) 10K type strain sequencing project: providing services to taxonomists for standard genome sequencing and annotation.</title>
        <authorList>
            <consortium name="The Broad Institute Genomics Platform"/>
            <consortium name="The Broad Institute Genome Sequencing Center for Infectious Disease"/>
            <person name="Wu L."/>
            <person name="Ma J."/>
        </authorList>
    </citation>
    <scope>NUCLEOTIDE SEQUENCE [LARGE SCALE GENOMIC DNA]</scope>
    <source>
        <strain evidence="2 3">JCM 3272</strain>
    </source>
</reference>
<feature type="domain" description="Transposase IS204/IS1001/IS1096/IS1165 DDE" evidence="1">
    <location>
        <begin position="58"/>
        <end position="189"/>
    </location>
</feature>
<dbReference type="InterPro" id="IPR002560">
    <property type="entry name" value="Transposase_DDE"/>
</dbReference>
<evidence type="ECO:0000313" key="2">
    <source>
        <dbReference type="EMBL" id="GAA2369465.1"/>
    </source>
</evidence>
<keyword evidence="3" id="KW-1185">Reference proteome</keyword>
<evidence type="ECO:0000259" key="1">
    <source>
        <dbReference type="Pfam" id="PF01610"/>
    </source>
</evidence>
<dbReference type="InterPro" id="IPR047951">
    <property type="entry name" value="Transpos_ISL3"/>
</dbReference>
<comment type="caution">
    <text evidence="2">The sequence shown here is derived from an EMBL/GenBank/DDBJ whole genome shotgun (WGS) entry which is preliminary data.</text>
</comment>
<dbReference type="Proteomes" id="UP001501444">
    <property type="component" value="Unassembled WGS sequence"/>
</dbReference>
<evidence type="ECO:0000313" key="3">
    <source>
        <dbReference type="Proteomes" id="UP001501444"/>
    </source>
</evidence>
<dbReference type="PANTHER" id="PTHR33498">
    <property type="entry name" value="TRANSPOSASE FOR INSERTION SEQUENCE ELEMENT IS1557"/>
    <property type="match status" value="1"/>
</dbReference>
<sequence length="206" mass="22830">MHGLSALVSRLAMPTAAHTGRWPGTMAEGPVTWAGDSLDAAHKTLPKPVRPIAVAGLDPAQTWRKVRATLRAAAENLDHTGHAIVEQLRLRHRKLWRAWQLKEQLRELYRTITPADAPAYLKRWITAAKRSRINGFISLARRVGRNFDGIINAVQLGLSNSLTEGLNAGIRLIQARAHGYANLDNLIEMIYLCHGDIPTPLPTQTH</sequence>
<dbReference type="Pfam" id="PF01610">
    <property type="entry name" value="DDE_Tnp_ISL3"/>
    <property type="match status" value="1"/>
</dbReference>
<name>A0ABN3H536_9ACTN</name>
<dbReference type="RefSeq" id="WP_344616860.1">
    <property type="nucleotide sequence ID" value="NZ_BAAARV010000069.1"/>
</dbReference>
<dbReference type="PANTHER" id="PTHR33498:SF1">
    <property type="entry name" value="TRANSPOSASE FOR INSERTION SEQUENCE ELEMENT IS1557"/>
    <property type="match status" value="1"/>
</dbReference>